<evidence type="ECO:0000259" key="3">
    <source>
        <dbReference type="Pfam" id="PF13194"/>
    </source>
</evidence>
<evidence type="ECO:0000313" key="4">
    <source>
        <dbReference type="EMBL" id="GGO69737.1"/>
    </source>
</evidence>
<dbReference type="Pfam" id="PF13194">
    <property type="entry name" value="DUF4010"/>
    <property type="match status" value="1"/>
</dbReference>
<feature type="transmembrane region" description="Helical" evidence="1">
    <location>
        <begin position="65"/>
        <end position="85"/>
    </location>
</feature>
<evidence type="ECO:0000256" key="1">
    <source>
        <dbReference type="SAM" id="Phobius"/>
    </source>
</evidence>
<dbReference type="PANTHER" id="PTHR39084:SF1">
    <property type="entry name" value="DUF4010 DOMAIN-CONTAINING PROTEIN"/>
    <property type="match status" value="1"/>
</dbReference>
<dbReference type="RefSeq" id="WP_229702190.1">
    <property type="nucleotide sequence ID" value="NZ_BMLS01000003.1"/>
</dbReference>
<dbReference type="Proteomes" id="UP000606935">
    <property type="component" value="Unassembled WGS sequence"/>
</dbReference>
<evidence type="ECO:0000313" key="5">
    <source>
        <dbReference type="Proteomes" id="UP000606935"/>
    </source>
</evidence>
<feature type="domain" description="MgtC/SapB/SrpB/YhiD N-terminal" evidence="2">
    <location>
        <begin position="13"/>
        <end position="138"/>
    </location>
</feature>
<protein>
    <submittedName>
        <fullName evidence="4">Membrane protein</fullName>
    </submittedName>
</protein>
<accession>A0A918DKA0</accession>
<feature type="transmembrane region" description="Helical" evidence="1">
    <location>
        <begin position="269"/>
        <end position="291"/>
    </location>
</feature>
<proteinExistence type="predicted"/>
<comment type="caution">
    <text evidence="4">The sequence shown here is derived from an EMBL/GenBank/DDBJ whole genome shotgun (WGS) entry which is preliminary data.</text>
</comment>
<feature type="transmembrane region" description="Helical" evidence="1">
    <location>
        <begin position="208"/>
        <end position="227"/>
    </location>
</feature>
<keyword evidence="1" id="KW-1133">Transmembrane helix</keyword>
<reference evidence="4" key="2">
    <citation type="submission" date="2020-09" db="EMBL/GenBank/DDBJ databases">
        <authorList>
            <person name="Sun Q."/>
            <person name="Zhou Y."/>
        </authorList>
    </citation>
    <scope>NUCLEOTIDE SEQUENCE</scope>
    <source>
        <strain evidence="4">CGMCC 1.7086</strain>
    </source>
</reference>
<feature type="domain" description="DUF4010" evidence="3">
    <location>
        <begin position="186"/>
        <end position="393"/>
    </location>
</feature>
<evidence type="ECO:0000259" key="2">
    <source>
        <dbReference type="Pfam" id="PF02308"/>
    </source>
</evidence>
<feature type="transmembrane region" description="Helical" evidence="1">
    <location>
        <begin position="6"/>
        <end position="29"/>
    </location>
</feature>
<feature type="transmembrane region" description="Helical" evidence="1">
    <location>
        <begin position="366"/>
        <end position="385"/>
    </location>
</feature>
<dbReference type="Pfam" id="PF02308">
    <property type="entry name" value="MgtC"/>
    <property type="match status" value="1"/>
</dbReference>
<feature type="transmembrane region" description="Helical" evidence="1">
    <location>
        <begin position="397"/>
        <end position="419"/>
    </location>
</feature>
<feature type="transmembrane region" description="Helical" evidence="1">
    <location>
        <begin position="41"/>
        <end position="59"/>
    </location>
</feature>
<keyword evidence="1" id="KW-0812">Transmembrane</keyword>
<feature type="transmembrane region" description="Helical" evidence="1">
    <location>
        <begin position="181"/>
        <end position="202"/>
    </location>
</feature>
<feature type="transmembrane region" description="Helical" evidence="1">
    <location>
        <begin position="239"/>
        <end position="263"/>
    </location>
</feature>
<name>A0A918DKA0_9ALTE</name>
<reference evidence="4" key="1">
    <citation type="journal article" date="2014" name="Int. J. Syst. Evol. Microbiol.">
        <title>Complete genome sequence of Corynebacterium casei LMG S-19264T (=DSM 44701T), isolated from a smear-ripened cheese.</title>
        <authorList>
            <consortium name="US DOE Joint Genome Institute (JGI-PGF)"/>
            <person name="Walter F."/>
            <person name="Albersmeier A."/>
            <person name="Kalinowski J."/>
            <person name="Ruckert C."/>
        </authorList>
    </citation>
    <scope>NUCLEOTIDE SEQUENCE</scope>
    <source>
        <strain evidence="4">CGMCC 1.7086</strain>
    </source>
</reference>
<dbReference type="PANTHER" id="PTHR39084">
    <property type="entry name" value="MEMBRANE PROTEIN-RELATED"/>
    <property type="match status" value="1"/>
</dbReference>
<dbReference type="InterPro" id="IPR025105">
    <property type="entry name" value="DUF4010"/>
</dbReference>
<feature type="transmembrane region" description="Helical" evidence="1">
    <location>
        <begin position="150"/>
        <end position="169"/>
    </location>
</feature>
<gene>
    <name evidence="4" type="ORF">GCM10010982_21600</name>
</gene>
<sequence length="421" mass="45037">MLDLDTATPLISLGISLAIGLLIGVERGWRFRLQAEGTRVAGLRTFGLTGLLGGCAGLLSDILGMSAFAVIFIGFALAVSLAYWARRDDNRDASVTSLVTLLLTLVLGTLATLKMTELAVSAAIVSALLLRYKELLHAWLKRLEERELQAVLQLLLISLVLLPVLPNQGYGPWQVLNPYEIWLMVVLIAGISFVGYISIKLAGADKGILLTAITAGLASSTALTLNYSRLSQKQPLLQGALAVGILLACCTMFPRVLLVASLINPALFSYLLLPITAMTLVTLGFALVFWFKRTLTPQAAIEHLVNPLELKSAIGFGMLLTTILLVGRALTEYFGDKGIYLLAIVSGIADVDPVNLTLSRMSLEQIPLTSAVTGIILACSTNTLVKAGMSVSIAGKGMLWRVFIPLLSAAIVGLSISFWET</sequence>
<dbReference type="EMBL" id="BMLS01000003">
    <property type="protein sequence ID" value="GGO69737.1"/>
    <property type="molecule type" value="Genomic_DNA"/>
</dbReference>
<feature type="transmembrane region" description="Helical" evidence="1">
    <location>
        <begin position="312"/>
        <end position="331"/>
    </location>
</feature>
<dbReference type="AlphaFoldDB" id="A0A918DKA0"/>
<keyword evidence="5" id="KW-1185">Reference proteome</keyword>
<keyword evidence="1" id="KW-0472">Membrane</keyword>
<feature type="transmembrane region" description="Helical" evidence="1">
    <location>
        <begin position="97"/>
        <end position="130"/>
    </location>
</feature>
<organism evidence="4 5">
    <name type="scientific">Bowmanella pacifica</name>
    <dbReference type="NCBI Taxonomy" id="502051"/>
    <lineage>
        <taxon>Bacteria</taxon>
        <taxon>Pseudomonadati</taxon>
        <taxon>Pseudomonadota</taxon>
        <taxon>Gammaproteobacteria</taxon>
        <taxon>Alteromonadales</taxon>
        <taxon>Alteromonadaceae</taxon>
        <taxon>Bowmanella</taxon>
    </lineage>
</organism>
<dbReference type="InterPro" id="IPR049177">
    <property type="entry name" value="MgtC_SapB_SrpB_YhiD_N"/>
</dbReference>